<feature type="transmembrane region" description="Helical" evidence="1">
    <location>
        <begin position="15"/>
        <end position="35"/>
    </location>
</feature>
<dbReference type="InterPro" id="IPR028087">
    <property type="entry name" value="Tad_N"/>
</dbReference>
<protein>
    <recommendedName>
        <fullName evidence="2">Putative Flp pilus-assembly TadG-like N-terminal domain-containing protein</fullName>
    </recommendedName>
</protein>
<evidence type="ECO:0000256" key="1">
    <source>
        <dbReference type="SAM" id="Phobius"/>
    </source>
</evidence>
<name>A0A1J5RQH3_9ZZZZ</name>
<gene>
    <name evidence="3" type="ORF">GALL_277750</name>
</gene>
<keyword evidence="1" id="KW-1133">Transmembrane helix</keyword>
<keyword evidence="1" id="KW-0812">Transmembrane</keyword>
<accession>A0A1J5RQH3</accession>
<evidence type="ECO:0000313" key="3">
    <source>
        <dbReference type="EMBL" id="OIQ90325.1"/>
    </source>
</evidence>
<organism evidence="3">
    <name type="scientific">mine drainage metagenome</name>
    <dbReference type="NCBI Taxonomy" id="410659"/>
    <lineage>
        <taxon>unclassified sequences</taxon>
        <taxon>metagenomes</taxon>
        <taxon>ecological metagenomes</taxon>
    </lineage>
</organism>
<dbReference type="Gene3D" id="3.40.50.410">
    <property type="entry name" value="von Willebrand factor, type A domain"/>
    <property type="match status" value="1"/>
</dbReference>
<evidence type="ECO:0000259" key="2">
    <source>
        <dbReference type="Pfam" id="PF13400"/>
    </source>
</evidence>
<reference evidence="3" key="1">
    <citation type="submission" date="2016-10" db="EMBL/GenBank/DDBJ databases">
        <title>Sequence of Gallionella enrichment culture.</title>
        <authorList>
            <person name="Poehlein A."/>
            <person name="Muehling M."/>
            <person name="Daniel R."/>
        </authorList>
    </citation>
    <scope>NUCLEOTIDE SEQUENCE</scope>
</reference>
<keyword evidence="1" id="KW-0472">Membrane</keyword>
<comment type="caution">
    <text evidence="3">The sequence shown here is derived from an EMBL/GenBank/DDBJ whole genome shotgun (WGS) entry which is preliminary data.</text>
</comment>
<feature type="domain" description="Putative Flp pilus-assembly TadG-like N-terminal" evidence="2">
    <location>
        <begin position="16"/>
        <end position="56"/>
    </location>
</feature>
<dbReference type="AlphaFoldDB" id="A0A1J5RQH3"/>
<sequence length="489" mass="51167">MTPFARALLHDRSGVSALTVALMIIPILGFFGLAIDYGNVLAVRQQLNAAADAASLQAINTARAEILANPNQDSATTQTDAQAAGVRAFNANAGSAASAVTGSGPQVSLQITDPSTLTLTLTATAAYSASASTLLAQVFGTSSFSFSGSSQSSATMANYVGYYLLVDVSGSMGTPSTLNGQAALATLNTKDMHDSYPQGCLFACHFAGYVGYTMSRTASSNLYAPQVSGDYCPSPSQSNCIQLRIDAVTTALQAFTISAQEAENYPDQIAVGLYPFIVNVDQYYPTASSGSTLSTDLGTIASQAGCLPALLDNGGATNSKTASCPNSVSANVTMGAGGTHISNALNQLYGLIPRPIGDGSGESKRKPVVFLITDGAEDDQTYSYGNWYGSNHATIVTQSYCQQLTKAGVLLYILYIPYITIQPQYFNSSFANDEDGFANANIPYIPPSLQGCVTSQSNYFVADAYNPQSITDQIQAMFAQSLQATRLVK</sequence>
<dbReference type="Pfam" id="PF13400">
    <property type="entry name" value="Tad"/>
    <property type="match status" value="1"/>
</dbReference>
<dbReference type="SUPFAM" id="SSF53300">
    <property type="entry name" value="vWA-like"/>
    <property type="match status" value="1"/>
</dbReference>
<dbReference type="EMBL" id="MLJW01000296">
    <property type="protein sequence ID" value="OIQ90325.1"/>
    <property type="molecule type" value="Genomic_DNA"/>
</dbReference>
<proteinExistence type="predicted"/>
<dbReference type="InterPro" id="IPR036465">
    <property type="entry name" value="vWFA_dom_sf"/>
</dbReference>